<dbReference type="Proteomes" id="UP000003163">
    <property type="component" value="Unassembled WGS sequence"/>
</dbReference>
<reference evidence="3" key="2">
    <citation type="submission" date="2015-07" db="EMBL/GenBank/DDBJ databases">
        <title>Contrasting host-pathogen interactions and genome evolution in two generalist and specialist microsporidian pathogens of mosquitoes.</title>
        <authorList>
            <consortium name="The Broad Institute Genomics Platform"/>
            <consortium name="The Broad Institute Genome Sequencing Center for Infectious Disease"/>
            <person name="Cuomo C.A."/>
            <person name="Sanscrainte N.D."/>
            <person name="Goldberg J.M."/>
            <person name="Heiman D."/>
            <person name="Young S."/>
            <person name="Zeng Q."/>
            <person name="Becnel J.J."/>
            <person name="Birren B.W."/>
        </authorList>
    </citation>
    <scope>NUCLEOTIDE SEQUENCE [LARGE SCALE GENOMIC DNA]</scope>
    <source>
        <strain evidence="3">USNM 41457</strain>
    </source>
</reference>
<gene>
    <name evidence="2" type="ORF">EDEG_01153</name>
</gene>
<dbReference type="EMBL" id="AFBI03000015">
    <property type="protein sequence ID" value="EJW04646.1"/>
    <property type="molecule type" value="Genomic_DNA"/>
</dbReference>
<keyword evidence="3" id="KW-1185">Reference proteome</keyword>
<evidence type="ECO:0000256" key="1">
    <source>
        <dbReference type="SAM" id="SignalP"/>
    </source>
</evidence>
<organism evidence="2 3">
    <name type="scientific">Edhazardia aedis (strain USNM 41457)</name>
    <name type="common">Microsporidian parasite</name>
    <dbReference type="NCBI Taxonomy" id="1003232"/>
    <lineage>
        <taxon>Eukaryota</taxon>
        <taxon>Fungi</taxon>
        <taxon>Fungi incertae sedis</taxon>
        <taxon>Microsporidia</taxon>
        <taxon>Edhazardia</taxon>
    </lineage>
</organism>
<evidence type="ECO:0000313" key="3">
    <source>
        <dbReference type="Proteomes" id="UP000003163"/>
    </source>
</evidence>
<feature type="signal peptide" evidence="1">
    <location>
        <begin position="1"/>
        <end position="18"/>
    </location>
</feature>
<keyword evidence="1" id="KW-0732">Signal</keyword>
<protein>
    <submittedName>
        <fullName evidence="2">Uncharacterized protein</fullName>
    </submittedName>
</protein>
<dbReference type="VEuPathDB" id="MicrosporidiaDB:EDEG_01153"/>
<accession>J9DA89</accession>
<feature type="chain" id="PRO_5003821479" evidence="1">
    <location>
        <begin position="19"/>
        <end position="306"/>
    </location>
</feature>
<name>J9DA89_EDHAE</name>
<dbReference type="HOGENOM" id="CLU_909197_0_0_1"/>
<proteinExistence type="predicted"/>
<sequence>MLNIRLALFLVFKLSSNSEVNESETSKNDKFVLAENNVNNIIESVEVPFFINHSFPSKSGLFLDCEYSVLSRDDTSDKINFSQTPIRYDVDLFLNLDAYFLKLTKRESLEHFNELFDLKDNKNLPNGKDQEIINNLTKLFNNTSIFSIIGEPDKLFKLFLRKITNFDNLEIELIFILEYENNRKKKCKVVIKPCVRFLFDDEDAILSIPEMIICKDGCEYTFFPNFFNECPQNSIKSTVREEYFAQKINDEEIQKPNYVVKRVIRKKILTKLENKNSEYNICSIFTKSICILVIGMIITYYLQCSI</sequence>
<dbReference type="AlphaFoldDB" id="J9DA89"/>
<comment type="caution">
    <text evidence="2">The sequence shown here is derived from an EMBL/GenBank/DDBJ whole genome shotgun (WGS) entry which is preliminary data.</text>
</comment>
<evidence type="ECO:0000313" key="2">
    <source>
        <dbReference type="EMBL" id="EJW04646.1"/>
    </source>
</evidence>
<dbReference type="InParanoid" id="J9DA89"/>
<reference evidence="2 3" key="1">
    <citation type="submission" date="2011-08" db="EMBL/GenBank/DDBJ databases">
        <authorList>
            <person name="Liu Z.J."/>
            <person name="Shi F.L."/>
            <person name="Lu J.Q."/>
            <person name="Li M."/>
            <person name="Wang Z.L."/>
        </authorList>
    </citation>
    <scope>NUCLEOTIDE SEQUENCE [LARGE SCALE GENOMIC DNA]</scope>
    <source>
        <strain evidence="2 3">USNM 41457</strain>
    </source>
</reference>